<name>A0A9W7FG56_9STRA</name>
<gene>
    <name evidence="3" type="ORF">TrLO_g15483</name>
</gene>
<feature type="region of interest" description="Disordered" evidence="1">
    <location>
        <begin position="68"/>
        <end position="98"/>
    </location>
</feature>
<organism evidence="3 4">
    <name type="scientific">Triparma laevis f. longispina</name>
    <dbReference type="NCBI Taxonomy" id="1714387"/>
    <lineage>
        <taxon>Eukaryota</taxon>
        <taxon>Sar</taxon>
        <taxon>Stramenopiles</taxon>
        <taxon>Ochrophyta</taxon>
        <taxon>Bolidophyceae</taxon>
        <taxon>Parmales</taxon>
        <taxon>Triparmaceae</taxon>
        <taxon>Triparma</taxon>
    </lineage>
</organism>
<keyword evidence="2" id="KW-0812">Transmembrane</keyword>
<proteinExistence type="predicted"/>
<evidence type="ECO:0000256" key="2">
    <source>
        <dbReference type="SAM" id="Phobius"/>
    </source>
</evidence>
<keyword evidence="2" id="KW-0472">Membrane</keyword>
<protein>
    <submittedName>
        <fullName evidence="3">Uncharacterized protein</fullName>
    </submittedName>
</protein>
<reference evidence="4" key="1">
    <citation type="journal article" date="2023" name="Commun. Biol.">
        <title>Genome analysis of Parmales, the sister group of diatoms, reveals the evolutionary specialization of diatoms from phago-mixotrophs to photoautotrophs.</title>
        <authorList>
            <person name="Ban H."/>
            <person name="Sato S."/>
            <person name="Yoshikawa S."/>
            <person name="Yamada K."/>
            <person name="Nakamura Y."/>
            <person name="Ichinomiya M."/>
            <person name="Sato N."/>
            <person name="Blanc-Mathieu R."/>
            <person name="Endo H."/>
            <person name="Kuwata A."/>
            <person name="Ogata H."/>
        </authorList>
    </citation>
    <scope>NUCLEOTIDE SEQUENCE [LARGE SCALE GENOMIC DNA]</scope>
    <source>
        <strain evidence="4">NIES 3700</strain>
    </source>
</reference>
<comment type="caution">
    <text evidence="3">The sequence shown here is derived from an EMBL/GenBank/DDBJ whole genome shotgun (WGS) entry which is preliminary data.</text>
</comment>
<sequence>MVKSTASRFSLYAQFAASLCWMASGMMWLEWDLSLFSSADWVNFLAGFFWFLANCAQCYDEELTHSTGSLTRTPGAQRPGAQQPNQYGKYGMATATEL</sequence>
<feature type="transmembrane region" description="Helical" evidence="2">
    <location>
        <begin position="12"/>
        <end position="29"/>
    </location>
</feature>
<feature type="compositionally biased region" description="Polar residues" evidence="1">
    <location>
        <begin position="68"/>
        <end position="86"/>
    </location>
</feature>
<evidence type="ECO:0000313" key="3">
    <source>
        <dbReference type="EMBL" id="GMI11505.1"/>
    </source>
</evidence>
<accession>A0A9W7FG56</accession>
<evidence type="ECO:0000313" key="4">
    <source>
        <dbReference type="Proteomes" id="UP001165122"/>
    </source>
</evidence>
<dbReference type="AlphaFoldDB" id="A0A9W7FG56"/>
<keyword evidence="2" id="KW-1133">Transmembrane helix</keyword>
<dbReference type="Proteomes" id="UP001165122">
    <property type="component" value="Unassembled WGS sequence"/>
</dbReference>
<keyword evidence="4" id="KW-1185">Reference proteome</keyword>
<evidence type="ECO:0000256" key="1">
    <source>
        <dbReference type="SAM" id="MobiDB-lite"/>
    </source>
</evidence>
<dbReference type="EMBL" id="BRXW01000163">
    <property type="protein sequence ID" value="GMI11505.1"/>
    <property type="molecule type" value="Genomic_DNA"/>
</dbReference>